<dbReference type="EMBL" id="CP030032">
    <property type="protein sequence ID" value="AWV88160.1"/>
    <property type="molecule type" value="Genomic_DNA"/>
</dbReference>
<reference evidence="1 2" key="1">
    <citation type="submission" date="2018-06" db="EMBL/GenBank/DDBJ databases">
        <title>Lujinxingia sediminis gen. nov. sp. nov., a new facultative anaerobic member of the class Deltaproteobacteria, and proposal of Lujinxingaceae fam. nov.</title>
        <authorList>
            <person name="Guo L.-Y."/>
            <person name="Li C.-M."/>
            <person name="Wang S."/>
            <person name="Du Z.-J."/>
        </authorList>
    </citation>
    <scope>NUCLEOTIDE SEQUENCE [LARGE SCALE GENOMIC DNA]</scope>
    <source>
        <strain evidence="1 2">FA350</strain>
    </source>
</reference>
<dbReference type="AlphaFoldDB" id="A0A2Z4FGY7"/>
<evidence type="ECO:0000313" key="2">
    <source>
        <dbReference type="Proteomes" id="UP000249799"/>
    </source>
</evidence>
<evidence type="ECO:0000313" key="1">
    <source>
        <dbReference type="EMBL" id="AWV88160.1"/>
    </source>
</evidence>
<organism evidence="1 2">
    <name type="scientific">Bradymonas sediminis</name>
    <dbReference type="NCBI Taxonomy" id="1548548"/>
    <lineage>
        <taxon>Bacteria</taxon>
        <taxon>Deltaproteobacteria</taxon>
        <taxon>Bradymonadales</taxon>
        <taxon>Bradymonadaceae</taxon>
        <taxon>Bradymonas</taxon>
    </lineage>
</organism>
<dbReference type="KEGG" id="bsed:DN745_01935"/>
<name>A0A2Z4FGY7_9DELT</name>
<dbReference type="Proteomes" id="UP000249799">
    <property type="component" value="Chromosome"/>
</dbReference>
<proteinExistence type="predicted"/>
<dbReference type="RefSeq" id="WP_111331659.1">
    <property type="nucleotide sequence ID" value="NZ_CP030032.1"/>
</dbReference>
<dbReference type="OrthoDB" id="5499725at2"/>
<sequence>MSYSTSPQTLEPGEVSGGIAGQFSLNTTVVDKGIDTLKIAGYYATDSDDLTEEEYRELLDAVVAYALFRPSVAGEVAMRVGVFEGADVGIRYNASILKGDAKVRVWQSPDESSVVSVTAGIGQGGSLGPSNLKYITWQEFSRLDAELSIMYGYEEADFFRVYAGPRLIHTWLTVDPVLSPELLERIPEEYQKYRPDQYFRDENILYLGGTIGTMIGYKWIWLHLEATVMYTLFNPLILDRKRNLSGFTVAPVAGISVEF</sequence>
<gene>
    <name evidence="1" type="ORF">DN745_01935</name>
</gene>
<keyword evidence="2" id="KW-1185">Reference proteome</keyword>
<protein>
    <submittedName>
        <fullName evidence="1">Uncharacterized protein</fullName>
    </submittedName>
</protein>
<accession>A0A2Z4FGY7</accession>